<keyword evidence="1" id="KW-1003">Cell membrane</keyword>
<dbReference type="InterPro" id="IPR006741">
    <property type="entry name" value="AgrB"/>
</dbReference>
<keyword evidence="6 8" id="KW-1133">Transmembrane helix</keyword>
<dbReference type="EMBL" id="FMUR01000003">
    <property type="protein sequence ID" value="SCX75069.1"/>
    <property type="molecule type" value="Genomic_DNA"/>
</dbReference>
<keyword evidence="3" id="KW-0645">Protease</keyword>
<evidence type="ECO:0000256" key="5">
    <source>
        <dbReference type="ARBA" id="ARBA00022801"/>
    </source>
</evidence>
<accession>A0A1G5AB13</accession>
<dbReference type="OrthoDB" id="9815055at2"/>
<dbReference type="GO" id="GO:0008233">
    <property type="term" value="F:peptidase activity"/>
    <property type="evidence" value="ECO:0007669"/>
    <property type="project" value="UniProtKB-KW"/>
</dbReference>
<evidence type="ECO:0000313" key="10">
    <source>
        <dbReference type="Proteomes" id="UP000183047"/>
    </source>
</evidence>
<dbReference type="Proteomes" id="UP000183047">
    <property type="component" value="Unassembled WGS sequence"/>
</dbReference>
<dbReference type="GO" id="GO:0016020">
    <property type="term" value="C:membrane"/>
    <property type="evidence" value="ECO:0007669"/>
    <property type="project" value="InterPro"/>
</dbReference>
<evidence type="ECO:0000256" key="7">
    <source>
        <dbReference type="ARBA" id="ARBA00023136"/>
    </source>
</evidence>
<evidence type="ECO:0000256" key="1">
    <source>
        <dbReference type="ARBA" id="ARBA00022475"/>
    </source>
</evidence>
<evidence type="ECO:0000313" key="9">
    <source>
        <dbReference type="EMBL" id="SCX75069.1"/>
    </source>
</evidence>
<dbReference type="GO" id="GO:0009372">
    <property type="term" value="P:quorum sensing"/>
    <property type="evidence" value="ECO:0007669"/>
    <property type="project" value="UniProtKB-KW"/>
</dbReference>
<feature type="transmembrane region" description="Helical" evidence="8">
    <location>
        <begin position="101"/>
        <end position="121"/>
    </location>
</feature>
<keyword evidence="2" id="KW-0673">Quorum sensing</keyword>
<protein>
    <submittedName>
        <fullName evidence="9">Accessory gene regulator B</fullName>
    </submittedName>
</protein>
<sequence length="187" mass="21228">MYYISKRLTDYILNKGVIEEKDYDIYNYGFVCFLEVTLSTVTSIIIALFLGMLRPCLFFFLIFIPMRSYGGGLHLNSYLACYIASCLILTISLLTVKYATLPLLISFLIYLVSAAFILLTGPVDHPNRSVDAYENDIFKKKTNITILFSTVISVILLFYKNNSYLMLEAIVFAFLAITLIAGKKANR</sequence>
<organism evidence="9 10">
    <name type="scientific">Butyrivibrio hungatei</name>
    <dbReference type="NCBI Taxonomy" id="185008"/>
    <lineage>
        <taxon>Bacteria</taxon>
        <taxon>Bacillati</taxon>
        <taxon>Bacillota</taxon>
        <taxon>Clostridia</taxon>
        <taxon>Lachnospirales</taxon>
        <taxon>Lachnospiraceae</taxon>
        <taxon>Butyrivibrio</taxon>
    </lineage>
</organism>
<feature type="transmembrane region" description="Helical" evidence="8">
    <location>
        <begin position="142"/>
        <end position="159"/>
    </location>
</feature>
<keyword evidence="10" id="KW-1185">Reference proteome</keyword>
<evidence type="ECO:0000256" key="8">
    <source>
        <dbReference type="SAM" id="Phobius"/>
    </source>
</evidence>
<reference evidence="10" key="1">
    <citation type="submission" date="2016-10" db="EMBL/GenBank/DDBJ databases">
        <authorList>
            <person name="Varghese N."/>
            <person name="Submissions S."/>
        </authorList>
    </citation>
    <scope>NUCLEOTIDE SEQUENCE [LARGE SCALE GENOMIC DNA]</scope>
    <source>
        <strain evidence="10">XBD2006</strain>
    </source>
</reference>
<evidence type="ECO:0000256" key="6">
    <source>
        <dbReference type="ARBA" id="ARBA00022989"/>
    </source>
</evidence>
<evidence type="ECO:0000256" key="3">
    <source>
        <dbReference type="ARBA" id="ARBA00022670"/>
    </source>
</evidence>
<gene>
    <name evidence="9" type="ORF">SAMN02910451_00056</name>
</gene>
<proteinExistence type="predicted"/>
<feature type="transmembrane region" description="Helical" evidence="8">
    <location>
        <begin position="75"/>
        <end position="95"/>
    </location>
</feature>
<evidence type="ECO:0000256" key="2">
    <source>
        <dbReference type="ARBA" id="ARBA00022654"/>
    </source>
</evidence>
<keyword evidence="7 8" id="KW-0472">Membrane</keyword>
<evidence type="ECO:0000256" key="4">
    <source>
        <dbReference type="ARBA" id="ARBA00022692"/>
    </source>
</evidence>
<feature type="transmembrane region" description="Helical" evidence="8">
    <location>
        <begin position="165"/>
        <end position="182"/>
    </location>
</feature>
<dbReference type="AlphaFoldDB" id="A0A1G5AB13"/>
<dbReference type="RefSeq" id="WP_074460940.1">
    <property type="nucleotide sequence ID" value="NZ_FMUR01000003.1"/>
</dbReference>
<dbReference type="Pfam" id="PF04647">
    <property type="entry name" value="AgrB"/>
    <property type="match status" value="1"/>
</dbReference>
<name>A0A1G5AB13_9FIRM</name>
<dbReference type="SMART" id="SM00793">
    <property type="entry name" value="AgrB"/>
    <property type="match status" value="1"/>
</dbReference>
<dbReference type="GO" id="GO:0006508">
    <property type="term" value="P:proteolysis"/>
    <property type="evidence" value="ECO:0007669"/>
    <property type="project" value="UniProtKB-KW"/>
</dbReference>
<keyword evidence="5" id="KW-0378">Hydrolase</keyword>
<keyword evidence="4 8" id="KW-0812">Transmembrane</keyword>
<feature type="transmembrane region" description="Helical" evidence="8">
    <location>
        <begin position="44"/>
        <end position="63"/>
    </location>
</feature>